<keyword evidence="3 5" id="KW-0418">Kinase</keyword>
<evidence type="ECO:0000313" key="5">
    <source>
        <dbReference type="EMBL" id="MBP1932159.1"/>
    </source>
</evidence>
<evidence type="ECO:0000256" key="3">
    <source>
        <dbReference type="ARBA" id="ARBA00022777"/>
    </source>
</evidence>
<keyword evidence="2" id="KW-0808">Transferase</keyword>
<dbReference type="InterPro" id="IPR043129">
    <property type="entry name" value="ATPase_NBD"/>
</dbReference>
<evidence type="ECO:0000259" key="4">
    <source>
        <dbReference type="Pfam" id="PF00370"/>
    </source>
</evidence>
<dbReference type="EMBL" id="JAGGKT010000005">
    <property type="protein sequence ID" value="MBP1932159.1"/>
    <property type="molecule type" value="Genomic_DNA"/>
</dbReference>
<reference evidence="5 6" key="1">
    <citation type="submission" date="2021-03" db="EMBL/GenBank/DDBJ databases">
        <title>Genomic Encyclopedia of Type Strains, Phase IV (KMG-IV): sequencing the most valuable type-strain genomes for metagenomic binning, comparative biology and taxonomic classification.</title>
        <authorList>
            <person name="Goeker M."/>
        </authorList>
    </citation>
    <scope>NUCLEOTIDE SEQUENCE [LARGE SCALE GENOMIC DNA]</scope>
    <source>
        <strain evidence="5 6">DSM 24738</strain>
    </source>
</reference>
<proteinExistence type="inferred from homology"/>
<dbReference type="Pfam" id="PF00370">
    <property type="entry name" value="FGGY_N"/>
    <property type="match status" value="1"/>
</dbReference>
<comment type="caution">
    <text evidence="5">The sequence shown here is derived from an EMBL/GenBank/DDBJ whole genome shotgun (WGS) entry which is preliminary data.</text>
</comment>
<name>A0ABS4GPF8_9BACL</name>
<protein>
    <submittedName>
        <fullName evidence="5">Sugar (Pentulose or hexulose) kinase</fullName>
    </submittedName>
</protein>
<dbReference type="InterPro" id="IPR018484">
    <property type="entry name" value="FGGY_N"/>
</dbReference>
<dbReference type="PANTHER" id="PTHR43095">
    <property type="entry name" value="SUGAR KINASE"/>
    <property type="match status" value="1"/>
</dbReference>
<dbReference type="Gene3D" id="3.30.420.40">
    <property type="match status" value="2"/>
</dbReference>
<accession>A0ABS4GPF8</accession>
<keyword evidence="6" id="KW-1185">Reference proteome</keyword>
<comment type="similarity">
    <text evidence="1">Belongs to the FGGY kinase family.</text>
</comment>
<feature type="domain" description="Carbohydrate kinase FGGY N-terminal" evidence="4">
    <location>
        <begin position="3"/>
        <end position="247"/>
    </location>
</feature>
<evidence type="ECO:0000256" key="2">
    <source>
        <dbReference type="ARBA" id="ARBA00022679"/>
    </source>
</evidence>
<dbReference type="CDD" id="cd07777">
    <property type="entry name" value="ASKHA_NBD_FGGY_SHK"/>
    <property type="match status" value="1"/>
</dbReference>
<dbReference type="RefSeq" id="WP_209810219.1">
    <property type="nucleotide sequence ID" value="NZ_JAGGKT010000005.1"/>
</dbReference>
<sequence>MKYITVDLGSTFIKSAILDIEGLTITRHPSFPMPQRLEDTGRRFEVSAEQIYSITKQIIDRSIEQYGEEIGGILFSTQMHGFVLADNRGKPLTPYVSWQDERCLEEVPGRAGVSYLQHLETLISRDEMEETGVYLKAPLALCNLYTMIQQGLPPTDSGKTHFCTLGSYLIFRLTGQNVSHLTNAAPTGLANVVQVEWEQSLIRKIGCEAFEFPKLRDSLDIAGFYSYQGLDIPVYPDVGDQQAAILGTLAKPGTDVSINIGTAAQISMIQQDFRSGHYEIRPFFDGQYLYTISRMPGGRNLDVLIQFIQGIGASVFGVQVDKNEIWTSLQGIIGDSSKGLRVNTSFFKTMEADAGAISQITNENFEIATLFAAAYEDIAATYDKYISVICEDRGALERIVFSGGVSGKNPKLLEVIKRTTGLEGALPPLQDEVFLGLFRLALVCAGVCGTLAETDTFLKNKSMPVVREQ</sequence>
<evidence type="ECO:0000313" key="6">
    <source>
        <dbReference type="Proteomes" id="UP001519343"/>
    </source>
</evidence>
<dbReference type="Proteomes" id="UP001519343">
    <property type="component" value="Unassembled WGS sequence"/>
</dbReference>
<organism evidence="5 6">
    <name type="scientific">Ammoniphilus resinae</name>
    <dbReference type="NCBI Taxonomy" id="861532"/>
    <lineage>
        <taxon>Bacteria</taxon>
        <taxon>Bacillati</taxon>
        <taxon>Bacillota</taxon>
        <taxon>Bacilli</taxon>
        <taxon>Bacillales</taxon>
        <taxon>Paenibacillaceae</taxon>
        <taxon>Aneurinibacillus group</taxon>
        <taxon>Ammoniphilus</taxon>
    </lineage>
</organism>
<dbReference type="GO" id="GO:0016301">
    <property type="term" value="F:kinase activity"/>
    <property type="evidence" value="ECO:0007669"/>
    <property type="project" value="UniProtKB-KW"/>
</dbReference>
<dbReference type="InterPro" id="IPR050406">
    <property type="entry name" value="FGGY_Carb_Kinase"/>
</dbReference>
<gene>
    <name evidence="5" type="ORF">J2Z37_002160</name>
</gene>
<evidence type="ECO:0000256" key="1">
    <source>
        <dbReference type="ARBA" id="ARBA00009156"/>
    </source>
</evidence>
<dbReference type="SUPFAM" id="SSF53067">
    <property type="entry name" value="Actin-like ATPase domain"/>
    <property type="match status" value="2"/>
</dbReference>